<proteinExistence type="predicted"/>
<dbReference type="AlphaFoldDB" id="A0A7W3UYM7"/>
<feature type="compositionally biased region" description="Basic residues" evidence="2">
    <location>
        <begin position="211"/>
        <end position="223"/>
    </location>
</feature>
<dbReference type="RefSeq" id="WP_182621633.1">
    <property type="nucleotide sequence ID" value="NZ_JACIUV010000002.1"/>
</dbReference>
<comment type="caution">
    <text evidence="3">The sequence shown here is derived from an EMBL/GenBank/DDBJ whole genome shotgun (WGS) entry which is preliminary data.</text>
</comment>
<sequence>MDIIVKQELKAYIDPLTAEEHEALERSLLAEGCRDALVLWGNILVDGHNRYGICVKHNIPFRTVQHPHFKSMEDVHLWMIEQHLGRRSVSDFQRGVLALRKRAIVEARRLAEQEKLARESAGELPTAEAEEDSPPWEPAPKLSKADLARQAKLSTAQVSQIEKIHAHAAPEVIAAVKSGEINLSTAATLVSLSEDEQRQAAAGGKAELKQAAKRVREARRKPRPAREDGDEAPLAGEDADHVASPAELQGEVSMLRRQVMSLTAENQALRMELDVLRARLPLAEPADSDY</sequence>
<evidence type="ECO:0000313" key="4">
    <source>
        <dbReference type="Proteomes" id="UP000550609"/>
    </source>
</evidence>
<organism evidence="3 4">
    <name type="scientific">Stenotrophomonas koreensis</name>
    <dbReference type="NCBI Taxonomy" id="266128"/>
    <lineage>
        <taxon>Bacteria</taxon>
        <taxon>Pseudomonadati</taxon>
        <taxon>Pseudomonadota</taxon>
        <taxon>Gammaproteobacteria</taxon>
        <taxon>Lysobacterales</taxon>
        <taxon>Lysobacteraceae</taxon>
        <taxon>Stenotrophomonas</taxon>
    </lineage>
</organism>
<dbReference type="Proteomes" id="UP000550609">
    <property type="component" value="Unassembled WGS sequence"/>
</dbReference>
<feature type="region of interest" description="Disordered" evidence="2">
    <location>
        <begin position="115"/>
        <end position="141"/>
    </location>
</feature>
<evidence type="ECO:0000256" key="1">
    <source>
        <dbReference type="SAM" id="Coils"/>
    </source>
</evidence>
<keyword evidence="1" id="KW-0175">Coiled coil</keyword>
<dbReference type="EMBL" id="JACIUV010000002">
    <property type="protein sequence ID" value="MBB1116304.1"/>
    <property type="molecule type" value="Genomic_DNA"/>
</dbReference>
<dbReference type="SUPFAM" id="SSF109709">
    <property type="entry name" value="KorB DNA-binding domain-like"/>
    <property type="match status" value="1"/>
</dbReference>
<accession>A0A7W3UYM7</accession>
<feature type="region of interest" description="Disordered" evidence="2">
    <location>
        <begin position="200"/>
        <end position="249"/>
    </location>
</feature>
<evidence type="ECO:0000313" key="3">
    <source>
        <dbReference type="EMBL" id="MBB1116304.1"/>
    </source>
</evidence>
<feature type="coiled-coil region" evidence="1">
    <location>
        <begin position="252"/>
        <end position="279"/>
    </location>
</feature>
<name>A0A7W3UYM7_9GAMM</name>
<gene>
    <name evidence="3" type="ORF">H4O09_04385</name>
</gene>
<evidence type="ECO:0000256" key="2">
    <source>
        <dbReference type="SAM" id="MobiDB-lite"/>
    </source>
</evidence>
<protein>
    <submittedName>
        <fullName evidence="3">Plasmid replication/partition related protein</fullName>
    </submittedName>
</protein>
<reference evidence="3 4" key="1">
    <citation type="submission" date="2020-08" db="EMBL/GenBank/DDBJ databases">
        <title>Stenotrophomonas sp. W1S232.</title>
        <authorList>
            <person name="Deng Y."/>
        </authorList>
    </citation>
    <scope>NUCLEOTIDE SEQUENCE [LARGE SCALE GENOMIC DNA]</scope>
    <source>
        <strain evidence="3 4">W1S232</strain>
    </source>
</reference>
<dbReference type="Gene3D" id="1.10.10.2830">
    <property type="match status" value="1"/>
</dbReference>